<dbReference type="GO" id="GO:0016740">
    <property type="term" value="F:transferase activity"/>
    <property type="evidence" value="ECO:0007669"/>
    <property type="project" value="UniProtKB-KW"/>
</dbReference>
<dbReference type="EMBL" id="QXIR01000038">
    <property type="protein sequence ID" value="RIW28935.1"/>
    <property type="molecule type" value="Genomic_DNA"/>
</dbReference>
<proteinExistence type="predicted"/>
<dbReference type="PANTHER" id="PTHR21310:SF15">
    <property type="entry name" value="AMINOGLYCOSIDE PHOSPHOTRANSFERASE DOMAIN-CONTAINING PROTEIN"/>
    <property type="match status" value="1"/>
</dbReference>
<evidence type="ECO:0000313" key="3">
    <source>
        <dbReference type="Proteomes" id="UP000265801"/>
    </source>
</evidence>
<comment type="caution">
    <text evidence="2">The sequence shown here is derived from an EMBL/GenBank/DDBJ whole genome shotgun (WGS) entry which is preliminary data.</text>
</comment>
<feature type="domain" description="Aminoglycoside phosphotransferase" evidence="1">
    <location>
        <begin position="35"/>
        <end position="274"/>
    </location>
</feature>
<gene>
    <name evidence="2" type="ORF">D3H55_20435</name>
</gene>
<evidence type="ECO:0000313" key="2">
    <source>
        <dbReference type="EMBL" id="RIW28935.1"/>
    </source>
</evidence>
<keyword evidence="3" id="KW-1185">Reference proteome</keyword>
<evidence type="ECO:0000259" key="1">
    <source>
        <dbReference type="Pfam" id="PF01636"/>
    </source>
</evidence>
<dbReference type="Gene3D" id="3.90.1200.10">
    <property type="match status" value="1"/>
</dbReference>
<dbReference type="InterPro" id="IPR002575">
    <property type="entry name" value="Aminoglycoside_PTrfase"/>
</dbReference>
<dbReference type="InterPro" id="IPR011009">
    <property type="entry name" value="Kinase-like_dom_sf"/>
</dbReference>
<organism evidence="2 3">
    <name type="scientific">Bacillus salacetis</name>
    <dbReference type="NCBI Taxonomy" id="2315464"/>
    <lineage>
        <taxon>Bacteria</taxon>
        <taxon>Bacillati</taxon>
        <taxon>Bacillota</taxon>
        <taxon>Bacilli</taxon>
        <taxon>Bacillales</taxon>
        <taxon>Bacillaceae</taxon>
        <taxon>Bacillus</taxon>
    </lineage>
</organism>
<reference evidence="2 3" key="1">
    <citation type="submission" date="2018-09" db="EMBL/GenBank/DDBJ databases">
        <title>Bacillus saliacetes sp. nov., isolated from Thai shrimp paste (Ka-pi).</title>
        <authorList>
            <person name="Daroonpunt R."/>
            <person name="Tanasupawat S."/>
            <person name="Yiamsombut S."/>
        </authorList>
    </citation>
    <scope>NUCLEOTIDE SEQUENCE [LARGE SCALE GENOMIC DNA]</scope>
    <source>
        <strain evidence="2 3">SKP7-4</strain>
    </source>
</reference>
<sequence length="335" mass="37721">MKTGWERSKPLIHPDYHTITKMLQDFLKGTKIAKIEILGGGLSNSNLKIILENEETVVLRIYNDVGSKAKIEKNVLERAANILPVPRVLYHDFTLSHIQYPFIILNWVKGFQLSELFLTGDESSISNAGSEIGKHLAKMHSIRFTSPGFFDEHLNIQKFEITGSPAFLNLINEIINERPVHDNLGTEMISSIKKFTSGQAHLVDDIGNQSSLIHSDFNPLNILIQKEGSSINITGILDWEFSFSNSPLIDIGNMLRYENIQESSFIEPFIVSYLANGGVLPEKWLQKAKLLDSIALLDLVNKSDCGEVRLRDIKGLLNKTMLEWELYSSVQAAIK</sequence>
<dbReference type="InterPro" id="IPR051678">
    <property type="entry name" value="AGP_Transferase"/>
</dbReference>
<accession>A0A3A1QPG7</accession>
<dbReference type="Pfam" id="PF01636">
    <property type="entry name" value="APH"/>
    <property type="match status" value="1"/>
</dbReference>
<dbReference type="PANTHER" id="PTHR21310">
    <property type="entry name" value="AMINOGLYCOSIDE PHOSPHOTRANSFERASE-RELATED-RELATED"/>
    <property type="match status" value="1"/>
</dbReference>
<name>A0A3A1QPG7_9BACI</name>
<dbReference type="Proteomes" id="UP000265801">
    <property type="component" value="Unassembled WGS sequence"/>
</dbReference>
<dbReference type="SUPFAM" id="SSF56112">
    <property type="entry name" value="Protein kinase-like (PK-like)"/>
    <property type="match status" value="1"/>
</dbReference>
<dbReference type="OrthoDB" id="9800774at2"/>
<dbReference type="RefSeq" id="WP_119549153.1">
    <property type="nucleotide sequence ID" value="NZ_QXIR01000038.1"/>
</dbReference>
<keyword evidence="2" id="KW-0808">Transferase</keyword>
<protein>
    <submittedName>
        <fullName evidence="2">Aminoglycoside phosphotransferase family protein</fullName>
    </submittedName>
</protein>
<dbReference type="AlphaFoldDB" id="A0A3A1QPG7"/>